<evidence type="ECO:0000313" key="2">
    <source>
        <dbReference type="Proteomes" id="UP001358586"/>
    </source>
</evidence>
<organism evidence="1 2">
    <name type="scientific">Gossypium arboreum</name>
    <name type="common">Tree cotton</name>
    <name type="synonym">Gossypium nanking</name>
    <dbReference type="NCBI Taxonomy" id="29729"/>
    <lineage>
        <taxon>Eukaryota</taxon>
        <taxon>Viridiplantae</taxon>
        <taxon>Streptophyta</taxon>
        <taxon>Embryophyta</taxon>
        <taxon>Tracheophyta</taxon>
        <taxon>Spermatophyta</taxon>
        <taxon>Magnoliopsida</taxon>
        <taxon>eudicotyledons</taxon>
        <taxon>Gunneridae</taxon>
        <taxon>Pentapetalae</taxon>
        <taxon>rosids</taxon>
        <taxon>malvids</taxon>
        <taxon>Malvales</taxon>
        <taxon>Malvaceae</taxon>
        <taxon>Malvoideae</taxon>
        <taxon>Gossypium</taxon>
    </lineage>
</organism>
<accession>A0ABR0PPD7</accession>
<dbReference type="EMBL" id="JARKNE010000006">
    <property type="protein sequence ID" value="KAK5826120.1"/>
    <property type="molecule type" value="Genomic_DNA"/>
</dbReference>
<reference evidence="1 2" key="1">
    <citation type="submission" date="2023-03" db="EMBL/GenBank/DDBJ databases">
        <title>WGS of Gossypium arboreum.</title>
        <authorList>
            <person name="Yu D."/>
        </authorList>
    </citation>
    <scope>NUCLEOTIDE SEQUENCE [LARGE SCALE GENOMIC DNA]</scope>
    <source>
        <tissue evidence="1">Leaf</tissue>
    </source>
</reference>
<proteinExistence type="predicted"/>
<sequence>MASKSHQDADPNAIIANEGDFIFKPKAFNIVWGNDSRYWRIPRSPIPEYELEQIFFIYLFITLAFLEK</sequence>
<gene>
    <name evidence="1" type="ORF">PVK06_021030</name>
</gene>
<keyword evidence="2" id="KW-1185">Reference proteome</keyword>
<dbReference type="Proteomes" id="UP001358586">
    <property type="component" value="Chromosome 6"/>
</dbReference>
<protein>
    <submittedName>
        <fullName evidence="1">Uncharacterized protein</fullName>
    </submittedName>
</protein>
<comment type="caution">
    <text evidence="1">The sequence shown here is derived from an EMBL/GenBank/DDBJ whole genome shotgun (WGS) entry which is preliminary data.</text>
</comment>
<evidence type="ECO:0000313" key="1">
    <source>
        <dbReference type="EMBL" id="KAK5826120.1"/>
    </source>
</evidence>
<name>A0ABR0PPD7_GOSAR</name>